<evidence type="ECO:0000256" key="1">
    <source>
        <dbReference type="ARBA" id="ARBA00006720"/>
    </source>
</evidence>
<dbReference type="AlphaFoldDB" id="A0A1Y2ASX8"/>
<comment type="domain">
    <text evidence="10">The twin CX3C motif contains 4 conserved Cys residues that form 2 disulfide bonds in the mitochondrial intermembrane space.</text>
</comment>
<evidence type="ECO:0000256" key="4">
    <source>
        <dbReference type="ARBA" id="ARBA00022792"/>
    </source>
</evidence>
<evidence type="ECO:0000256" key="9">
    <source>
        <dbReference type="ARBA" id="ARBA00023157"/>
    </source>
</evidence>
<evidence type="ECO:0000256" key="10">
    <source>
        <dbReference type="RuleBase" id="RU367043"/>
    </source>
</evidence>
<dbReference type="Gene3D" id="1.10.287.810">
    <property type="entry name" value="Mitochondrial import inner membrane translocase subunit tim13 like domains"/>
    <property type="match status" value="1"/>
</dbReference>
<keyword evidence="6 10" id="KW-0653">Protein transport</keyword>
<proteinExistence type="inferred from homology"/>
<gene>
    <name evidence="12" type="ORF">BCR39DRAFT_543640</name>
</gene>
<evidence type="ECO:0000256" key="8">
    <source>
        <dbReference type="ARBA" id="ARBA00023128"/>
    </source>
</evidence>
<comment type="caution">
    <text evidence="12">The sequence shown here is derived from an EMBL/GenBank/DDBJ whole genome shotgun (WGS) entry which is preliminary data.</text>
</comment>
<dbReference type="InParanoid" id="A0A1Y2ASX8"/>
<dbReference type="Pfam" id="PF02953">
    <property type="entry name" value="zf-Tim10_DDP"/>
    <property type="match status" value="1"/>
</dbReference>
<dbReference type="GO" id="GO:0046872">
    <property type="term" value="F:metal ion binding"/>
    <property type="evidence" value="ECO:0007669"/>
    <property type="project" value="UniProtKB-KW"/>
</dbReference>
<keyword evidence="5" id="KW-0862">Zinc</keyword>
<comment type="function">
    <text evidence="10">Mitochondrial intermembrane chaperone that participates in the import and insertion of some multi-pass transmembrane proteins into the mitochondrial inner membrane. Also required for the transfer of beta-barrel precursors from the TOM complex to the sorting and assembly machinery (SAM complex) of the outer membrane. Acts as a chaperone-like protein that protects the hydrophobic precursors from aggregation and guide them through the mitochondrial intermembrane space.</text>
</comment>
<dbReference type="PANTHER" id="PTHR11038:SF16">
    <property type="entry name" value="MITOCHONDRIAL IMPORT INNER MEMBRANE TRANSLOCASE SUBUNIT TIM10"/>
    <property type="match status" value="1"/>
</dbReference>
<keyword evidence="8 10" id="KW-0496">Mitochondrion</keyword>
<dbReference type="InterPro" id="IPR035427">
    <property type="entry name" value="Tim10-like_dom_sf"/>
</dbReference>
<evidence type="ECO:0000313" key="13">
    <source>
        <dbReference type="Proteomes" id="UP000193986"/>
    </source>
</evidence>
<evidence type="ECO:0000256" key="6">
    <source>
        <dbReference type="ARBA" id="ARBA00022927"/>
    </source>
</evidence>
<dbReference type="Proteomes" id="UP000193986">
    <property type="component" value="Unassembled WGS sequence"/>
</dbReference>
<protein>
    <recommendedName>
        <fullName evidence="10">Mitochondrial import inner membrane translocase subunit</fullName>
    </recommendedName>
</protein>
<accession>A0A1Y2ASX8</accession>
<name>A0A1Y2ASX8_9TREE</name>
<comment type="similarity">
    <text evidence="1 10">Belongs to the small Tim family.</text>
</comment>
<keyword evidence="2 10" id="KW-0813">Transport</keyword>
<dbReference type="PANTHER" id="PTHR11038">
    <property type="entry name" value="MITOCHONDRIAL IMPORT INNER MEMBRANE TRANSLOCASE SUBUNIT TIM10"/>
    <property type="match status" value="1"/>
</dbReference>
<keyword evidence="4 10" id="KW-0999">Mitochondrion inner membrane</keyword>
<keyword evidence="13" id="KW-1185">Reference proteome</keyword>
<dbReference type="SUPFAM" id="SSF144122">
    <property type="entry name" value="Tim10-like"/>
    <property type="match status" value="1"/>
</dbReference>
<evidence type="ECO:0000256" key="2">
    <source>
        <dbReference type="ARBA" id="ARBA00022448"/>
    </source>
</evidence>
<keyword evidence="7 10" id="KW-0811">Translocation</keyword>
<evidence type="ECO:0000259" key="11">
    <source>
        <dbReference type="Pfam" id="PF02953"/>
    </source>
</evidence>
<evidence type="ECO:0000256" key="5">
    <source>
        <dbReference type="ARBA" id="ARBA00022833"/>
    </source>
</evidence>
<evidence type="ECO:0000256" key="7">
    <source>
        <dbReference type="ARBA" id="ARBA00023010"/>
    </source>
</evidence>
<evidence type="ECO:0000313" key="12">
    <source>
        <dbReference type="EMBL" id="ORY25652.1"/>
    </source>
</evidence>
<comment type="subcellular location">
    <subcellularLocation>
        <location evidence="10">Mitochondrion inner membrane</location>
        <topology evidence="10">Peripheral membrane protein</topology>
        <orientation evidence="10">Intermembrane side</orientation>
    </subcellularLocation>
</comment>
<dbReference type="GO" id="GO:0005743">
    <property type="term" value="C:mitochondrial inner membrane"/>
    <property type="evidence" value="ECO:0007669"/>
    <property type="project" value="UniProtKB-SubCell"/>
</dbReference>
<dbReference type="GO" id="GO:0045039">
    <property type="term" value="P:protein insertion into mitochondrial inner membrane"/>
    <property type="evidence" value="ECO:0007669"/>
    <property type="project" value="TreeGrafter"/>
</dbReference>
<dbReference type="GO" id="GO:0015031">
    <property type="term" value="P:protein transport"/>
    <property type="evidence" value="ECO:0007669"/>
    <property type="project" value="UniProtKB-KW"/>
</dbReference>
<dbReference type="EMBL" id="MCFC01000055">
    <property type="protein sequence ID" value="ORY25652.1"/>
    <property type="molecule type" value="Genomic_DNA"/>
</dbReference>
<keyword evidence="10" id="KW-0143">Chaperone</keyword>
<keyword evidence="3" id="KW-0479">Metal-binding</keyword>
<sequence length="101" mass="10978">MSFIFGGKQQNPNAVDPAKIEMAVAELDMITDVFNRLVSSCYSKCIQPNPMSHRYVEGDLLKGEGVCIDRCSAKFFEVNKLVGERMQTMGGAAQAGGSFGH</sequence>
<dbReference type="STRING" id="71784.A0A1Y2ASX8"/>
<organism evidence="12 13">
    <name type="scientific">Naematelia encephala</name>
    <dbReference type="NCBI Taxonomy" id="71784"/>
    <lineage>
        <taxon>Eukaryota</taxon>
        <taxon>Fungi</taxon>
        <taxon>Dikarya</taxon>
        <taxon>Basidiomycota</taxon>
        <taxon>Agaricomycotina</taxon>
        <taxon>Tremellomycetes</taxon>
        <taxon>Tremellales</taxon>
        <taxon>Naemateliaceae</taxon>
        <taxon>Naematelia</taxon>
    </lineage>
</organism>
<reference evidence="12 13" key="1">
    <citation type="submission" date="2016-07" db="EMBL/GenBank/DDBJ databases">
        <title>Pervasive Adenine N6-methylation of Active Genes in Fungi.</title>
        <authorList>
            <consortium name="DOE Joint Genome Institute"/>
            <person name="Mondo S.J."/>
            <person name="Dannebaum R.O."/>
            <person name="Kuo R.C."/>
            <person name="Labutti K."/>
            <person name="Haridas S."/>
            <person name="Kuo A."/>
            <person name="Salamov A."/>
            <person name="Ahrendt S.R."/>
            <person name="Lipzen A."/>
            <person name="Sullivan W."/>
            <person name="Andreopoulos W.B."/>
            <person name="Clum A."/>
            <person name="Lindquist E."/>
            <person name="Daum C."/>
            <person name="Ramamoorthy G.K."/>
            <person name="Gryganskyi A."/>
            <person name="Culley D."/>
            <person name="Magnuson J.K."/>
            <person name="James T.Y."/>
            <person name="O'Malley M.A."/>
            <person name="Stajich J.E."/>
            <person name="Spatafora J.W."/>
            <person name="Visel A."/>
            <person name="Grigoriev I.V."/>
        </authorList>
    </citation>
    <scope>NUCLEOTIDE SEQUENCE [LARGE SCALE GENOMIC DNA]</scope>
    <source>
        <strain evidence="12 13">68-887.2</strain>
    </source>
</reference>
<dbReference type="OrthoDB" id="274922at2759"/>
<evidence type="ECO:0000256" key="3">
    <source>
        <dbReference type="ARBA" id="ARBA00022723"/>
    </source>
</evidence>
<keyword evidence="4 10" id="KW-0472">Membrane</keyword>
<keyword evidence="9 10" id="KW-1015">Disulfide bond</keyword>
<dbReference type="FunCoup" id="A0A1Y2ASX8">
    <property type="interactions" value="266"/>
</dbReference>
<dbReference type="InterPro" id="IPR004217">
    <property type="entry name" value="Tim10-like"/>
</dbReference>
<comment type="subunit">
    <text evidence="10">Heterohexamer.</text>
</comment>
<feature type="domain" description="Tim10-like" evidence="11">
    <location>
        <begin position="20"/>
        <end position="87"/>
    </location>
</feature>